<dbReference type="GO" id="GO:0005829">
    <property type="term" value="C:cytosol"/>
    <property type="evidence" value="ECO:0007669"/>
    <property type="project" value="TreeGrafter"/>
</dbReference>
<dbReference type="AlphaFoldDB" id="A0A9P9Z9B5"/>
<dbReference type="GO" id="GO:0016491">
    <property type="term" value="F:oxidoreductase activity"/>
    <property type="evidence" value="ECO:0007669"/>
    <property type="project" value="InterPro"/>
</dbReference>
<dbReference type="SUPFAM" id="SSF51430">
    <property type="entry name" value="NAD(P)-linked oxidoreductase"/>
    <property type="match status" value="1"/>
</dbReference>
<evidence type="ECO:0000259" key="1">
    <source>
        <dbReference type="Pfam" id="PF00248"/>
    </source>
</evidence>
<accession>A0A9P9Z9B5</accession>
<dbReference type="PROSITE" id="PS00062">
    <property type="entry name" value="ALDOKETO_REDUCTASE_2"/>
    <property type="match status" value="1"/>
</dbReference>
<evidence type="ECO:0000313" key="3">
    <source>
        <dbReference type="Proteomes" id="UP001151287"/>
    </source>
</evidence>
<dbReference type="OrthoDB" id="48988at2759"/>
<keyword evidence="3" id="KW-1185">Reference proteome</keyword>
<evidence type="ECO:0000313" key="2">
    <source>
        <dbReference type="EMBL" id="KAJ1684729.1"/>
    </source>
</evidence>
<name>A0A9P9Z9B5_9POAL</name>
<dbReference type="InterPro" id="IPR050523">
    <property type="entry name" value="AKR_Detox_Biosynth"/>
</dbReference>
<protein>
    <recommendedName>
        <fullName evidence="1">NADP-dependent oxidoreductase domain-containing protein</fullName>
    </recommendedName>
</protein>
<organism evidence="2 3">
    <name type="scientific">Rhynchospora breviuscula</name>
    <dbReference type="NCBI Taxonomy" id="2022672"/>
    <lineage>
        <taxon>Eukaryota</taxon>
        <taxon>Viridiplantae</taxon>
        <taxon>Streptophyta</taxon>
        <taxon>Embryophyta</taxon>
        <taxon>Tracheophyta</taxon>
        <taxon>Spermatophyta</taxon>
        <taxon>Magnoliopsida</taxon>
        <taxon>Liliopsida</taxon>
        <taxon>Poales</taxon>
        <taxon>Cyperaceae</taxon>
        <taxon>Cyperoideae</taxon>
        <taxon>Rhynchosporeae</taxon>
        <taxon>Rhynchospora</taxon>
    </lineage>
</organism>
<dbReference type="Gene3D" id="3.20.20.100">
    <property type="entry name" value="NADP-dependent oxidoreductase domain"/>
    <property type="match status" value="1"/>
</dbReference>
<dbReference type="PANTHER" id="PTHR43364:SF6">
    <property type="entry name" value="OXIDOREDUCTASE-RELATED"/>
    <property type="match status" value="1"/>
</dbReference>
<dbReference type="EMBL" id="JAMQYH010000009">
    <property type="protein sequence ID" value="KAJ1684729.1"/>
    <property type="molecule type" value="Genomic_DNA"/>
</dbReference>
<dbReference type="InterPro" id="IPR020471">
    <property type="entry name" value="AKR"/>
</dbReference>
<dbReference type="Proteomes" id="UP001151287">
    <property type="component" value="Unassembled WGS sequence"/>
</dbReference>
<dbReference type="PRINTS" id="PR00069">
    <property type="entry name" value="ALDKETRDTASE"/>
</dbReference>
<proteinExistence type="predicted"/>
<feature type="domain" description="NADP-dependent oxidoreductase" evidence="1">
    <location>
        <begin position="11"/>
        <end position="303"/>
    </location>
</feature>
<dbReference type="PANTHER" id="PTHR43364">
    <property type="entry name" value="NADH-SPECIFIC METHYLGLYOXAL REDUCTASE-RELATED"/>
    <property type="match status" value="1"/>
</dbReference>
<dbReference type="InterPro" id="IPR036812">
    <property type="entry name" value="NAD(P)_OxRdtase_dom_sf"/>
</dbReference>
<sequence length="309" mass="33541">MTTIGSTDVFPLALGANPFGWTSDEATSHEVLDAFVDGGGQVVDTADSYGDGASESILGSWFERTGRRDEVLLATKVGRKSDRRNLRPDTVRTAVGESLERLRTDRVDLLWAHYDDEDTPLAETLATFEELVQAGDVRELGISNYSPDRILEWLEIAEREGFRKPVALQPEYSLLRRESYEDRRRAIATDAGLAVLPYWGLASGLLTGKYSSAEDIEQAADSRRGGIAAGYASDEAFEVVRVVTEVARAQDAEPGTVALAWLLGREGVSAPIASVSRPSQLPSLLAVPQLRLSDEETARLTAASDAVGR</sequence>
<dbReference type="InterPro" id="IPR023210">
    <property type="entry name" value="NADP_OxRdtase_dom"/>
</dbReference>
<comment type="caution">
    <text evidence="2">The sequence shown here is derived from an EMBL/GenBank/DDBJ whole genome shotgun (WGS) entry which is preliminary data.</text>
</comment>
<reference evidence="2" key="1">
    <citation type="journal article" date="2022" name="Cell">
        <title>Repeat-based holocentromeres influence genome architecture and karyotype evolution.</title>
        <authorList>
            <person name="Hofstatter P.G."/>
            <person name="Thangavel G."/>
            <person name="Lux T."/>
            <person name="Neumann P."/>
            <person name="Vondrak T."/>
            <person name="Novak P."/>
            <person name="Zhang M."/>
            <person name="Costa L."/>
            <person name="Castellani M."/>
            <person name="Scott A."/>
            <person name="Toegelov H."/>
            <person name="Fuchs J."/>
            <person name="Mata-Sucre Y."/>
            <person name="Dias Y."/>
            <person name="Vanzela A.L.L."/>
            <person name="Huettel B."/>
            <person name="Almeida C.C.S."/>
            <person name="Simkova H."/>
            <person name="Souza G."/>
            <person name="Pedrosa-Harand A."/>
            <person name="Macas J."/>
            <person name="Mayer K.F.X."/>
            <person name="Houben A."/>
            <person name="Marques A."/>
        </authorList>
    </citation>
    <scope>NUCLEOTIDE SEQUENCE</scope>
    <source>
        <tissue evidence="2">Leaves</tissue>
    </source>
</reference>
<dbReference type="Pfam" id="PF00248">
    <property type="entry name" value="Aldo_ket_red"/>
    <property type="match status" value="1"/>
</dbReference>
<dbReference type="InterPro" id="IPR018170">
    <property type="entry name" value="Aldo/ket_reductase_CS"/>
</dbReference>
<gene>
    <name evidence="2" type="ORF">LUZ63_020000</name>
</gene>